<evidence type="ECO:0000256" key="3">
    <source>
        <dbReference type="ARBA" id="ARBA00022801"/>
    </source>
</evidence>
<proteinExistence type="predicted"/>
<sequence>MRVGLRNMVAALAIALPIPALAQLDGNSDEAKVAPYRLPDPLIAADGRPVRNAADWRKRRRELIALFEANIYGTAPRAPKPRYRLDDQSDAALNGLATRRQVTILLTGREDGPQMRVLLYLPANARGRVPVFVGPNFHGNQAIHPDPAIHITPGWVTPAPGIRKGSATQQSRGIDKAEWPVETILKAGYGVATFFTGDLYPDGDGRVAESIHPAFGTAASDPQHWGAVATWAWGLSRVYDYLATDTAVDRERVIVFGHSRYGKAALWAGARDERFALVIANNSGEGGAALYRRNFGETIRVMNNYWFAPRFKTYAEREADLPVDAHELIALVAPRPVYVASASEDWWADPRGEFLAAKGADPVYRLLGAGGLDATGMPPRDQSIQSRIGYHIRTGPHALTASDWAQFIAFADKWLKP</sequence>
<evidence type="ECO:0000259" key="5">
    <source>
        <dbReference type="Pfam" id="PF22244"/>
    </source>
</evidence>
<dbReference type="RefSeq" id="WP_254293334.1">
    <property type="nucleotide sequence ID" value="NZ_JAMLDX010000008.1"/>
</dbReference>
<gene>
    <name evidence="6" type="ORF">M9978_11640</name>
</gene>
<keyword evidence="7" id="KW-1185">Reference proteome</keyword>
<dbReference type="InterPro" id="IPR029058">
    <property type="entry name" value="AB_hydrolase_fold"/>
</dbReference>
<evidence type="ECO:0000256" key="1">
    <source>
        <dbReference type="ARBA" id="ARBA00022487"/>
    </source>
</evidence>
<keyword evidence="1" id="KW-0719">Serine esterase</keyword>
<evidence type="ECO:0000313" key="7">
    <source>
        <dbReference type="Proteomes" id="UP001139451"/>
    </source>
</evidence>
<evidence type="ECO:0000256" key="4">
    <source>
        <dbReference type="SAM" id="SignalP"/>
    </source>
</evidence>
<dbReference type="PANTHER" id="PTHR22946">
    <property type="entry name" value="DIENELACTONE HYDROLASE DOMAIN-CONTAINING PROTEIN-RELATED"/>
    <property type="match status" value="1"/>
</dbReference>
<dbReference type="SUPFAM" id="SSF53474">
    <property type="entry name" value="alpha/beta-Hydrolases"/>
    <property type="match status" value="1"/>
</dbReference>
<accession>A0A9X2KLR2</accession>
<dbReference type="Proteomes" id="UP001139451">
    <property type="component" value="Unassembled WGS sequence"/>
</dbReference>
<dbReference type="AlphaFoldDB" id="A0A9X2KLR2"/>
<protein>
    <recommendedName>
        <fullName evidence="5">4-O-methyl-glucuronoyl methylesterase-like domain-containing protein</fullName>
    </recommendedName>
</protein>
<evidence type="ECO:0000313" key="6">
    <source>
        <dbReference type="EMBL" id="MCP3731080.1"/>
    </source>
</evidence>
<feature type="signal peptide" evidence="4">
    <location>
        <begin position="1"/>
        <end position="22"/>
    </location>
</feature>
<comment type="caution">
    <text evidence="6">The sequence shown here is derived from an EMBL/GenBank/DDBJ whole genome shotgun (WGS) entry which is preliminary data.</text>
</comment>
<reference evidence="6" key="1">
    <citation type="submission" date="2022-05" db="EMBL/GenBank/DDBJ databases">
        <title>Sphingomonas sp. strain MG17 Genome sequencing and assembly.</title>
        <authorList>
            <person name="Kim I."/>
        </authorList>
    </citation>
    <scope>NUCLEOTIDE SEQUENCE</scope>
    <source>
        <strain evidence="6">MG17</strain>
    </source>
</reference>
<feature type="domain" description="4-O-methyl-glucuronoyl methylesterase-like" evidence="5">
    <location>
        <begin position="223"/>
        <end position="368"/>
    </location>
</feature>
<dbReference type="GO" id="GO:0052689">
    <property type="term" value="F:carboxylic ester hydrolase activity"/>
    <property type="evidence" value="ECO:0007669"/>
    <property type="project" value="UniProtKB-KW"/>
</dbReference>
<dbReference type="InterPro" id="IPR054579">
    <property type="entry name" value="GCE-like_dom"/>
</dbReference>
<dbReference type="Gene3D" id="3.40.50.1820">
    <property type="entry name" value="alpha/beta hydrolase"/>
    <property type="match status" value="1"/>
</dbReference>
<dbReference type="Pfam" id="PF22244">
    <property type="entry name" value="GCE_fung"/>
    <property type="match status" value="1"/>
</dbReference>
<name>A0A9X2KLR2_9SPHN</name>
<keyword evidence="3" id="KW-0378">Hydrolase</keyword>
<dbReference type="InterPro" id="IPR050261">
    <property type="entry name" value="FrsA_esterase"/>
</dbReference>
<feature type="chain" id="PRO_5040985468" description="4-O-methyl-glucuronoyl methylesterase-like domain-containing protein" evidence="4">
    <location>
        <begin position="23"/>
        <end position="417"/>
    </location>
</feature>
<keyword evidence="2 4" id="KW-0732">Signal</keyword>
<evidence type="ECO:0000256" key="2">
    <source>
        <dbReference type="ARBA" id="ARBA00022729"/>
    </source>
</evidence>
<dbReference type="EMBL" id="JAMLDX010000008">
    <property type="protein sequence ID" value="MCP3731080.1"/>
    <property type="molecule type" value="Genomic_DNA"/>
</dbReference>
<organism evidence="6 7">
    <name type="scientific">Sphingomonas tagetis</name>
    <dbReference type="NCBI Taxonomy" id="2949092"/>
    <lineage>
        <taxon>Bacteria</taxon>
        <taxon>Pseudomonadati</taxon>
        <taxon>Pseudomonadota</taxon>
        <taxon>Alphaproteobacteria</taxon>
        <taxon>Sphingomonadales</taxon>
        <taxon>Sphingomonadaceae</taxon>
        <taxon>Sphingomonas</taxon>
    </lineage>
</organism>